<dbReference type="EMBL" id="JBBNAF010000005">
    <property type="protein sequence ID" value="KAK9143295.1"/>
    <property type="molecule type" value="Genomic_DNA"/>
</dbReference>
<evidence type="ECO:0000313" key="2">
    <source>
        <dbReference type="Proteomes" id="UP001420932"/>
    </source>
</evidence>
<sequence length="123" mass="13982">MHPQLIGYLFLFDDVGMRVYDPEGVENIALSYFGNLFNSSYVDSEAVIGAVQPKVTLDMNEFLTRQFTLEEFKKAIFDMHLYKSSGPDGFNLTFFLKNVGILWVVTSLTNVANGLLICKFHKE</sequence>
<dbReference type="Proteomes" id="UP001420932">
    <property type="component" value="Unassembled WGS sequence"/>
</dbReference>
<keyword evidence="2" id="KW-1185">Reference proteome</keyword>
<protein>
    <submittedName>
        <fullName evidence="1">Uncharacterized protein</fullName>
    </submittedName>
</protein>
<comment type="caution">
    <text evidence="1">The sequence shown here is derived from an EMBL/GenBank/DDBJ whole genome shotgun (WGS) entry which is preliminary data.</text>
</comment>
<evidence type="ECO:0000313" key="1">
    <source>
        <dbReference type="EMBL" id="KAK9143295.1"/>
    </source>
</evidence>
<proteinExistence type="predicted"/>
<name>A0AAP0K244_9MAGN</name>
<dbReference type="AlphaFoldDB" id="A0AAP0K244"/>
<accession>A0AAP0K244</accession>
<organism evidence="1 2">
    <name type="scientific">Stephania yunnanensis</name>
    <dbReference type="NCBI Taxonomy" id="152371"/>
    <lineage>
        <taxon>Eukaryota</taxon>
        <taxon>Viridiplantae</taxon>
        <taxon>Streptophyta</taxon>
        <taxon>Embryophyta</taxon>
        <taxon>Tracheophyta</taxon>
        <taxon>Spermatophyta</taxon>
        <taxon>Magnoliopsida</taxon>
        <taxon>Ranunculales</taxon>
        <taxon>Menispermaceae</taxon>
        <taxon>Menispermoideae</taxon>
        <taxon>Cissampelideae</taxon>
        <taxon>Stephania</taxon>
    </lineage>
</organism>
<gene>
    <name evidence="1" type="ORF">Syun_012695</name>
</gene>
<reference evidence="1 2" key="1">
    <citation type="submission" date="2024-01" db="EMBL/GenBank/DDBJ databases">
        <title>Genome assemblies of Stephania.</title>
        <authorList>
            <person name="Yang L."/>
        </authorList>
    </citation>
    <scope>NUCLEOTIDE SEQUENCE [LARGE SCALE GENOMIC DNA]</scope>
    <source>
        <strain evidence="1">YNDBR</strain>
        <tissue evidence="1">Leaf</tissue>
    </source>
</reference>